<evidence type="ECO:0000256" key="1">
    <source>
        <dbReference type="ARBA" id="ARBA00022679"/>
    </source>
</evidence>
<accession>A0A077M517</accession>
<sequence>MNPMGSGMQERRNLVFVGGLHRSGTTPLARAIASHPDVSGLSGTGVPEDEGQHLQDVYPKIRAYGGMGRFANHKMAHLTETSPLVSEANAQRLLRSWEPYWDLGRTYLLEKSPSNLIMGRFLQGLFPGSAMIVVIRHPIVVALALQKWNPRLISRNGRRHTSMTDLVAHWVLAHELLREDSAFLNRLHVMRYEDLVADPPGQLEPVQHLIGLKTPIPSDAFRKDQSAKYQEQWEAMASGRHLQRRQRRVIEQRFSEAVRIFGYDVADLSVSPSWSLT</sequence>
<evidence type="ECO:0008006" key="4">
    <source>
        <dbReference type="Google" id="ProtNLM"/>
    </source>
</evidence>
<dbReference type="PANTHER" id="PTHR12788">
    <property type="entry name" value="PROTEIN-TYROSINE SULFOTRANSFERASE 2"/>
    <property type="match status" value="1"/>
</dbReference>
<evidence type="ECO:0000313" key="2">
    <source>
        <dbReference type="EMBL" id="CCH79214.1"/>
    </source>
</evidence>
<dbReference type="InterPro" id="IPR026634">
    <property type="entry name" value="TPST-like"/>
</dbReference>
<dbReference type="GO" id="GO:0008476">
    <property type="term" value="F:protein-tyrosine sulfotransferase activity"/>
    <property type="evidence" value="ECO:0007669"/>
    <property type="project" value="InterPro"/>
</dbReference>
<comment type="caution">
    <text evidence="2">The sequence shown here is derived from an EMBL/GenBank/DDBJ whole genome shotgun (WGS) entry which is preliminary data.</text>
</comment>
<evidence type="ECO:0000313" key="3">
    <source>
        <dbReference type="Proteomes" id="UP000035721"/>
    </source>
</evidence>
<dbReference type="InterPro" id="IPR027417">
    <property type="entry name" value="P-loop_NTPase"/>
</dbReference>
<dbReference type="Gene3D" id="3.40.50.300">
    <property type="entry name" value="P-loop containing nucleotide triphosphate hydrolases"/>
    <property type="match status" value="1"/>
</dbReference>
<dbReference type="EMBL" id="CAJB01000342">
    <property type="protein sequence ID" value="CCH79214.1"/>
    <property type="molecule type" value="Genomic_DNA"/>
</dbReference>
<dbReference type="PANTHER" id="PTHR12788:SF10">
    <property type="entry name" value="PROTEIN-TYROSINE SULFOTRANSFERASE"/>
    <property type="match status" value="1"/>
</dbReference>
<dbReference type="OrthoDB" id="9777890at2"/>
<organism evidence="2 3">
    <name type="scientific">Nostocoides japonicum T1-X7</name>
    <dbReference type="NCBI Taxonomy" id="1194083"/>
    <lineage>
        <taxon>Bacteria</taxon>
        <taxon>Bacillati</taxon>
        <taxon>Actinomycetota</taxon>
        <taxon>Actinomycetes</taxon>
        <taxon>Micrococcales</taxon>
        <taxon>Intrasporangiaceae</taxon>
        <taxon>Nostocoides</taxon>
    </lineage>
</organism>
<proteinExistence type="predicted"/>
<protein>
    <recommendedName>
        <fullName evidence="4">Sulfotransferase</fullName>
    </recommendedName>
</protein>
<keyword evidence="3" id="KW-1185">Reference proteome</keyword>
<dbReference type="AlphaFoldDB" id="A0A077M517"/>
<name>A0A077M517_9MICO</name>
<dbReference type="SUPFAM" id="SSF52540">
    <property type="entry name" value="P-loop containing nucleoside triphosphate hydrolases"/>
    <property type="match status" value="1"/>
</dbReference>
<dbReference type="Proteomes" id="UP000035721">
    <property type="component" value="Unassembled WGS sequence"/>
</dbReference>
<keyword evidence="1" id="KW-0808">Transferase</keyword>
<dbReference type="Pfam" id="PF13469">
    <property type="entry name" value="Sulfotransfer_3"/>
    <property type="match status" value="1"/>
</dbReference>
<dbReference type="STRING" id="1194083.BN12_4060024"/>
<reference evidence="2 3" key="1">
    <citation type="journal article" date="2013" name="ISME J.">
        <title>A metabolic model for members of the genus Tetrasphaera involved in enhanced biological phosphorus removal.</title>
        <authorList>
            <person name="Kristiansen R."/>
            <person name="Nguyen H.T.T."/>
            <person name="Saunders A.M."/>
            <person name="Nielsen J.L."/>
            <person name="Wimmer R."/>
            <person name="Le V.Q."/>
            <person name="McIlroy S.J."/>
            <person name="Petrovski S."/>
            <person name="Seviour R.J."/>
            <person name="Calteau A."/>
            <person name="Nielsen K.L."/>
            <person name="Nielsen P.H."/>
        </authorList>
    </citation>
    <scope>NUCLEOTIDE SEQUENCE [LARGE SCALE GENOMIC DNA]</scope>
    <source>
        <strain evidence="2 3">T1-X7</strain>
    </source>
</reference>
<gene>
    <name evidence="2" type="ORF">BN12_4060024</name>
</gene>